<name>A0A5J4X001_9EUKA</name>
<accession>A0A5J4X001</accession>
<dbReference type="AlphaFoldDB" id="A0A5J4X001"/>
<dbReference type="EMBL" id="SNRW01000548">
    <property type="protein sequence ID" value="KAA6400521.1"/>
    <property type="molecule type" value="Genomic_DNA"/>
</dbReference>
<evidence type="ECO:0000313" key="2">
    <source>
        <dbReference type="Proteomes" id="UP000324800"/>
    </source>
</evidence>
<comment type="caution">
    <text evidence="1">The sequence shown here is derived from an EMBL/GenBank/DDBJ whole genome shotgun (WGS) entry which is preliminary data.</text>
</comment>
<evidence type="ECO:0000313" key="1">
    <source>
        <dbReference type="EMBL" id="KAA6400521.1"/>
    </source>
</evidence>
<dbReference type="Proteomes" id="UP000324800">
    <property type="component" value="Unassembled WGS sequence"/>
</dbReference>
<organism evidence="1 2">
    <name type="scientific">Streblomastix strix</name>
    <dbReference type="NCBI Taxonomy" id="222440"/>
    <lineage>
        <taxon>Eukaryota</taxon>
        <taxon>Metamonada</taxon>
        <taxon>Preaxostyla</taxon>
        <taxon>Oxymonadida</taxon>
        <taxon>Streblomastigidae</taxon>
        <taxon>Streblomastix</taxon>
    </lineage>
</organism>
<reference evidence="1 2" key="1">
    <citation type="submission" date="2019-03" db="EMBL/GenBank/DDBJ databases">
        <title>Single cell metagenomics reveals metabolic interactions within the superorganism composed of flagellate Streblomastix strix and complex community of Bacteroidetes bacteria on its surface.</title>
        <authorList>
            <person name="Treitli S.C."/>
            <person name="Kolisko M."/>
            <person name="Husnik F."/>
            <person name="Keeling P."/>
            <person name="Hampl V."/>
        </authorList>
    </citation>
    <scope>NUCLEOTIDE SEQUENCE [LARGE SCALE GENOMIC DNA]</scope>
    <source>
        <strain evidence="1">ST1C</strain>
    </source>
</reference>
<gene>
    <name evidence="1" type="ORF">EZS28_003956</name>
</gene>
<proteinExistence type="predicted"/>
<sequence length="187" mass="21306">MSIIPTNCKYIADIPSILSSLIKLINFNLKTLIDKDDDELANEIRKNSRKCLNQVQQYGDESIQAQLSSLGYACSLSLTISTACGSVEEYDDEIWSQLFTIRQFLSGLQKGRLTSYLDNQLQLQAKTTPVNQPIEQIEEEGGLEEIEDHQFNGSIDNIKFGANEAKYVLQYIQIGLSNPNPWWYWLF</sequence>
<protein>
    <submittedName>
        <fullName evidence="1">Uncharacterized protein</fullName>
    </submittedName>
</protein>